<dbReference type="AlphaFoldDB" id="A0A366XEB7"/>
<sequence>MPKQSFDELPPSKQAEILCRDERFQKFAAIQCDLPEQTFCDSAAAQFLRKWCDIISRRDLDTDPTAQTKLQVLLTEFDVWTGKQAAPR</sequence>
<dbReference type="EMBL" id="QOCE01000003">
    <property type="protein sequence ID" value="RBW62172.1"/>
    <property type="molecule type" value="Genomic_DNA"/>
</dbReference>
<evidence type="ECO:0000313" key="1">
    <source>
        <dbReference type="EMBL" id="RBW62172.1"/>
    </source>
</evidence>
<gene>
    <name evidence="1" type="ORF">DS909_00765</name>
</gene>
<protein>
    <submittedName>
        <fullName evidence="1">Uncharacterized protein</fullName>
    </submittedName>
</protein>
<dbReference type="Proteomes" id="UP000252706">
    <property type="component" value="Unassembled WGS sequence"/>
</dbReference>
<evidence type="ECO:0000313" key="2">
    <source>
        <dbReference type="Proteomes" id="UP000252706"/>
    </source>
</evidence>
<accession>A0A366XEB7</accession>
<proteinExistence type="predicted"/>
<comment type="caution">
    <text evidence="1">The sequence shown here is derived from an EMBL/GenBank/DDBJ whole genome shotgun (WGS) entry which is preliminary data.</text>
</comment>
<reference evidence="1 2" key="1">
    <citation type="submission" date="2018-07" db="EMBL/GenBank/DDBJ databases">
        <title>Modular assembly of carbohydrate-degrading microbial communities in the ocean.</title>
        <authorList>
            <person name="Enke T.N."/>
            <person name="Datta M.S."/>
            <person name="Schwartzman J.A."/>
            <person name="Cermak N."/>
            <person name="Schmitz D.A."/>
            <person name="Barrere J."/>
            <person name="Cordero O.X."/>
        </authorList>
    </citation>
    <scope>NUCLEOTIDE SEQUENCE [LARGE SCALE GENOMIC DNA]</scope>
    <source>
        <strain evidence="1 2">C3M10</strain>
    </source>
</reference>
<dbReference type="RefSeq" id="WP_113821534.1">
    <property type="nucleotide sequence ID" value="NZ_QOCE01000003.1"/>
</dbReference>
<name>A0A366XEB7_9RHOB</name>
<dbReference type="OrthoDB" id="8117382at2"/>
<organism evidence="1 2">
    <name type="scientific">Phaeobacter gallaeciensis</name>
    <dbReference type="NCBI Taxonomy" id="60890"/>
    <lineage>
        <taxon>Bacteria</taxon>
        <taxon>Pseudomonadati</taxon>
        <taxon>Pseudomonadota</taxon>
        <taxon>Alphaproteobacteria</taxon>
        <taxon>Rhodobacterales</taxon>
        <taxon>Roseobacteraceae</taxon>
        <taxon>Phaeobacter</taxon>
    </lineage>
</organism>